<reference evidence="7" key="2">
    <citation type="journal article" date="2021" name="Microbiome">
        <title>Successional dynamics and alternative stable states in a saline activated sludge microbial community over 9 years.</title>
        <authorList>
            <person name="Wang Y."/>
            <person name="Ye J."/>
            <person name="Ju F."/>
            <person name="Liu L."/>
            <person name="Boyd J.A."/>
            <person name="Deng Y."/>
            <person name="Parks D.H."/>
            <person name="Jiang X."/>
            <person name="Yin X."/>
            <person name="Woodcroft B.J."/>
            <person name="Tyson G.W."/>
            <person name="Hugenholtz P."/>
            <person name="Polz M.F."/>
            <person name="Zhang T."/>
        </authorList>
    </citation>
    <scope>NUCLEOTIDE SEQUENCE</scope>
    <source>
        <strain evidence="7">HKST-UBA03</strain>
    </source>
</reference>
<dbReference type="Gene3D" id="3.90.550.10">
    <property type="entry name" value="Spore Coat Polysaccharide Biosynthesis Protein SpsA, Chain A"/>
    <property type="match status" value="1"/>
</dbReference>
<comment type="cofactor">
    <cofactor evidence="1">
        <name>Mg(2+)</name>
        <dbReference type="ChEBI" id="CHEBI:18420"/>
    </cofactor>
</comment>
<dbReference type="SUPFAM" id="SSF53448">
    <property type="entry name" value="Nucleotide-diphospho-sugar transferases"/>
    <property type="match status" value="1"/>
</dbReference>
<dbReference type="EMBL" id="JAGQKZ010000010">
    <property type="protein sequence ID" value="MCA9391930.1"/>
    <property type="molecule type" value="Genomic_DNA"/>
</dbReference>
<reference evidence="7" key="1">
    <citation type="submission" date="2020-04" db="EMBL/GenBank/DDBJ databases">
        <authorList>
            <person name="Zhang T."/>
        </authorList>
    </citation>
    <scope>NUCLEOTIDE SEQUENCE</scope>
    <source>
        <strain evidence="7">HKST-UBA03</strain>
    </source>
</reference>
<evidence type="ECO:0000256" key="4">
    <source>
        <dbReference type="ARBA" id="ARBA00022679"/>
    </source>
</evidence>
<dbReference type="Pfam" id="PF00535">
    <property type="entry name" value="Glycos_transf_2"/>
    <property type="match status" value="1"/>
</dbReference>
<dbReference type="InterPro" id="IPR029044">
    <property type="entry name" value="Nucleotide-diphossugar_trans"/>
</dbReference>
<sequence>MFGNKPETVAAVISIFNEEKYMRNVIDAVLRSGLFDEIICVDDGSSDGSKEILKGYRNRITVISFEENRGKSYAMVAGVRAAVSDIIVFCDADLIGITKDHLLSLVEPIRQNLADQVLAIRQFDGLPFKNLTGERAYRRKDLLPHLDKMENKKFGVETYLNEVFSNERTYWIMTKGLMQAGKFDENFVVGYVKEGYEIVLEALRQKEIIPDKNTRTILRDLRDSYKEYLKRLEKYLRN</sequence>
<proteinExistence type="inferred from homology"/>
<protein>
    <submittedName>
        <fullName evidence="7">Glycosyltransferase family 2 protein</fullName>
    </submittedName>
</protein>
<feature type="domain" description="Glycosyltransferase 2-like" evidence="6">
    <location>
        <begin position="12"/>
        <end position="136"/>
    </location>
</feature>
<dbReference type="InterPro" id="IPR001173">
    <property type="entry name" value="Glyco_trans_2-like"/>
</dbReference>
<gene>
    <name evidence="7" type="ORF">KC614_01865</name>
</gene>
<evidence type="ECO:0000256" key="3">
    <source>
        <dbReference type="ARBA" id="ARBA00022676"/>
    </source>
</evidence>
<evidence type="ECO:0000313" key="7">
    <source>
        <dbReference type="EMBL" id="MCA9391930.1"/>
    </source>
</evidence>
<keyword evidence="4" id="KW-0808">Transferase</keyword>
<evidence type="ECO:0000256" key="5">
    <source>
        <dbReference type="ARBA" id="ARBA00022842"/>
    </source>
</evidence>
<dbReference type="CDD" id="cd04179">
    <property type="entry name" value="DPM_DPG-synthase_like"/>
    <property type="match status" value="1"/>
</dbReference>
<organism evidence="7 8">
    <name type="scientific">candidate division WWE3 bacterium</name>
    <dbReference type="NCBI Taxonomy" id="2053526"/>
    <lineage>
        <taxon>Bacteria</taxon>
        <taxon>Katanobacteria</taxon>
    </lineage>
</organism>
<accession>A0A955RRV2</accession>
<dbReference type="PANTHER" id="PTHR48090:SF10">
    <property type="entry name" value="GLUCOSYL-3-PHOSPHOGLYCERATE SYNTHASE"/>
    <property type="match status" value="1"/>
</dbReference>
<keyword evidence="5" id="KW-0460">Magnesium</keyword>
<evidence type="ECO:0000259" key="6">
    <source>
        <dbReference type="Pfam" id="PF00535"/>
    </source>
</evidence>
<dbReference type="AlphaFoldDB" id="A0A955RRV2"/>
<dbReference type="InterPro" id="IPR050256">
    <property type="entry name" value="Glycosyltransferase_2"/>
</dbReference>
<dbReference type="GO" id="GO:0016757">
    <property type="term" value="F:glycosyltransferase activity"/>
    <property type="evidence" value="ECO:0007669"/>
    <property type="project" value="UniProtKB-KW"/>
</dbReference>
<keyword evidence="3" id="KW-0328">Glycosyltransferase</keyword>
<evidence type="ECO:0000256" key="1">
    <source>
        <dbReference type="ARBA" id="ARBA00001946"/>
    </source>
</evidence>
<evidence type="ECO:0000313" key="8">
    <source>
        <dbReference type="Proteomes" id="UP000751518"/>
    </source>
</evidence>
<dbReference type="Proteomes" id="UP000751518">
    <property type="component" value="Unassembled WGS sequence"/>
</dbReference>
<comment type="caution">
    <text evidence="7">The sequence shown here is derived from an EMBL/GenBank/DDBJ whole genome shotgun (WGS) entry which is preliminary data.</text>
</comment>
<evidence type="ECO:0000256" key="2">
    <source>
        <dbReference type="ARBA" id="ARBA00006739"/>
    </source>
</evidence>
<comment type="similarity">
    <text evidence="2">Belongs to the glycosyltransferase 2 family.</text>
</comment>
<name>A0A955RRV2_UNCKA</name>
<dbReference type="PANTHER" id="PTHR48090">
    <property type="entry name" value="UNDECAPRENYL-PHOSPHATE 4-DEOXY-4-FORMAMIDO-L-ARABINOSE TRANSFERASE-RELATED"/>
    <property type="match status" value="1"/>
</dbReference>